<evidence type="ECO:0000256" key="3">
    <source>
        <dbReference type="ARBA" id="ARBA00013252"/>
    </source>
</evidence>
<organism evidence="5">
    <name type="scientific">uncultured marine group II/III euryarchaeote KM3_46_H05</name>
    <dbReference type="NCBI Taxonomy" id="1456450"/>
    <lineage>
        <taxon>Archaea</taxon>
        <taxon>Methanobacteriati</taxon>
        <taxon>Methanobacteriota</taxon>
        <taxon>environmental samples</taxon>
    </lineage>
</organism>
<dbReference type="AlphaFoldDB" id="A0A075H885"/>
<reference evidence="5" key="1">
    <citation type="journal article" date="2014" name="Genome Biol. Evol.">
        <title>Pangenome evidence for extensive interdomain horizontal transfer affecting lineage core and shell genes in uncultured planktonic thaumarchaeota and euryarchaeota.</title>
        <authorList>
            <person name="Deschamps P."/>
            <person name="Zivanovic Y."/>
            <person name="Moreira D."/>
            <person name="Rodriguez-Valera F."/>
            <person name="Lopez-Garcia P."/>
        </authorList>
    </citation>
    <scope>NUCLEOTIDE SEQUENCE</scope>
</reference>
<evidence type="ECO:0000256" key="4">
    <source>
        <dbReference type="ARBA" id="ARBA00023239"/>
    </source>
</evidence>
<evidence type="ECO:0000256" key="1">
    <source>
        <dbReference type="ARBA" id="ARBA00001554"/>
    </source>
</evidence>
<evidence type="ECO:0000256" key="2">
    <source>
        <dbReference type="ARBA" id="ARBA00006472"/>
    </source>
</evidence>
<accession>A0A075H885</accession>
<name>A0A075H885_9EURY</name>
<evidence type="ECO:0000313" key="5">
    <source>
        <dbReference type="EMBL" id="AIF10652.1"/>
    </source>
</evidence>
<dbReference type="InterPro" id="IPR036428">
    <property type="entry name" value="PCD_sf"/>
</dbReference>
<gene>
    <name evidence="5" type="primary">PCBD</name>
    <name evidence="5" type="synonym">phhB</name>
</gene>
<sequence length="110" mass="12334">MNRMALHEKRCIPCEGGVPPLDDSGREPLLSELNGGWQVVDGHHLERTWSFPDFAEALTFVNAAGAVCEEEFHHADFDFGWGRVKVTIWTHKIDGLTESDFVLAAKLDQI</sequence>
<dbReference type="PANTHER" id="PTHR12599">
    <property type="entry name" value="PTERIN-4-ALPHA-CARBINOLAMINE DEHYDRATASE"/>
    <property type="match status" value="1"/>
</dbReference>
<protein>
    <recommendedName>
        <fullName evidence="3">4a-hydroxytetrahydrobiopterin dehydratase</fullName>
        <ecNumber evidence="3">4.2.1.96</ecNumber>
    </recommendedName>
</protein>
<dbReference type="GO" id="GO:0006729">
    <property type="term" value="P:tetrahydrobiopterin biosynthetic process"/>
    <property type="evidence" value="ECO:0007669"/>
    <property type="project" value="InterPro"/>
</dbReference>
<comment type="catalytic activity">
    <reaction evidence="1">
        <text>(4aS,6R)-4a-hydroxy-L-erythro-5,6,7,8-tetrahydrobiopterin = (6R)-L-erythro-6,7-dihydrobiopterin + H2O</text>
        <dbReference type="Rhea" id="RHEA:11920"/>
        <dbReference type="ChEBI" id="CHEBI:15377"/>
        <dbReference type="ChEBI" id="CHEBI:15642"/>
        <dbReference type="ChEBI" id="CHEBI:43120"/>
        <dbReference type="EC" id="4.2.1.96"/>
    </reaction>
</comment>
<dbReference type="InterPro" id="IPR001533">
    <property type="entry name" value="Pterin_deHydtase"/>
</dbReference>
<dbReference type="SUPFAM" id="SSF55248">
    <property type="entry name" value="PCD-like"/>
    <property type="match status" value="1"/>
</dbReference>
<dbReference type="Pfam" id="PF01329">
    <property type="entry name" value="Pterin_4a"/>
    <property type="match status" value="1"/>
</dbReference>
<dbReference type="EMBL" id="KF900897">
    <property type="protein sequence ID" value="AIF10652.1"/>
    <property type="molecule type" value="Genomic_DNA"/>
</dbReference>
<dbReference type="Gene3D" id="3.30.1360.20">
    <property type="entry name" value="Transcriptional coactivator/pterin dehydratase"/>
    <property type="match status" value="1"/>
</dbReference>
<dbReference type="PANTHER" id="PTHR12599:SF0">
    <property type="entry name" value="PTERIN-4-ALPHA-CARBINOLAMINE DEHYDRATASE"/>
    <property type="match status" value="1"/>
</dbReference>
<keyword evidence="4 5" id="KW-0456">Lyase</keyword>
<dbReference type="EC" id="4.2.1.96" evidence="3"/>
<comment type="similarity">
    <text evidence="2">Belongs to the pterin-4-alpha-carbinolamine dehydratase family.</text>
</comment>
<dbReference type="CDD" id="cd00913">
    <property type="entry name" value="PCD_DCoH_subfamily_a"/>
    <property type="match status" value="1"/>
</dbReference>
<proteinExistence type="inferred from homology"/>
<dbReference type="GO" id="GO:0008124">
    <property type="term" value="F:4-alpha-hydroxytetrahydrobiopterin dehydratase activity"/>
    <property type="evidence" value="ECO:0007669"/>
    <property type="project" value="UniProtKB-EC"/>
</dbReference>